<reference evidence="1 2" key="1">
    <citation type="submission" date="2016-10" db="EMBL/GenBank/DDBJ databases">
        <title>Draft genome sequence of Coniochaeta ligniaria NRRL30616, a lignocellulolytic fungus for bioabatement of inhibitors in plant biomass hydrolysates.</title>
        <authorList>
            <consortium name="DOE Joint Genome Institute"/>
            <person name="Jimenez D.J."/>
            <person name="Hector R.E."/>
            <person name="Riley R."/>
            <person name="Sun H."/>
            <person name="Grigoriev I.V."/>
            <person name="Van Elsas J.D."/>
            <person name="Nichols N.N."/>
        </authorList>
    </citation>
    <scope>NUCLEOTIDE SEQUENCE [LARGE SCALE GENOMIC DNA]</scope>
    <source>
        <strain evidence="1 2">NRRL 30616</strain>
    </source>
</reference>
<name>A0A1J7JWM0_9PEZI</name>
<organism evidence="1 2">
    <name type="scientific">Coniochaeta ligniaria NRRL 30616</name>
    <dbReference type="NCBI Taxonomy" id="1408157"/>
    <lineage>
        <taxon>Eukaryota</taxon>
        <taxon>Fungi</taxon>
        <taxon>Dikarya</taxon>
        <taxon>Ascomycota</taxon>
        <taxon>Pezizomycotina</taxon>
        <taxon>Sordariomycetes</taxon>
        <taxon>Sordariomycetidae</taxon>
        <taxon>Coniochaetales</taxon>
        <taxon>Coniochaetaceae</taxon>
        <taxon>Coniochaeta</taxon>
    </lineage>
</organism>
<gene>
    <name evidence="1" type="ORF">CONLIGDRAFT_5875</name>
</gene>
<dbReference type="EMBL" id="KV875093">
    <property type="protein sequence ID" value="OIW34464.1"/>
    <property type="molecule type" value="Genomic_DNA"/>
</dbReference>
<evidence type="ECO:0000313" key="2">
    <source>
        <dbReference type="Proteomes" id="UP000182658"/>
    </source>
</evidence>
<proteinExistence type="predicted"/>
<sequence>MATAETVKLGPPHAPKQESIKAFKEIELELKKQLVHIRHDHDKHEPEYFAAVAHLSNAELASFTEADLTEVRVGTSAYGIHIFGKVRIPPMPDSGPAYIHIRMYSPGSGEEAKLHCIHTEEKEEEGGGRKFRAVFTKDDPLEWFDT</sequence>
<accession>A0A1J7JWM0</accession>
<evidence type="ECO:0000313" key="1">
    <source>
        <dbReference type="EMBL" id="OIW34464.1"/>
    </source>
</evidence>
<keyword evidence="2" id="KW-1185">Reference proteome</keyword>
<dbReference type="AlphaFoldDB" id="A0A1J7JWM0"/>
<protein>
    <submittedName>
        <fullName evidence="1">Uncharacterized protein</fullName>
    </submittedName>
</protein>
<dbReference type="InParanoid" id="A0A1J7JWM0"/>
<dbReference type="OrthoDB" id="3344950at2759"/>
<dbReference type="Proteomes" id="UP000182658">
    <property type="component" value="Unassembled WGS sequence"/>
</dbReference>